<proteinExistence type="predicted"/>
<comment type="caution">
    <text evidence="1">The sequence shown here is derived from an EMBL/GenBank/DDBJ whole genome shotgun (WGS) entry which is preliminary data.</text>
</comment>
<dbReference type="Gene3D" id="1.10.1220.10">
    <property type="entry name" value="Met repressor-like"/>
    <property type="match status" value="1"/>
</dbReference>
<dbReference type="InterPro" id="IPR013321">
    <property type="entry name" value="Arc_rbn_hlx_hlx"/>
</dbReference>
<sequence>MHTKQETKQKVTLHLSAELHRKLKIRSVMDSETMSGLAERAISFYLAHSEVIAELEESIYGGTHRVYPCPSCLSSLVLKDGELIALGRQPGIIGQEDLCIESQTHPRTEEELVPC</sequence>
<dbReference type="GO" id="GO:0006355">
    <property type="term" value="P:regulation of DNA-templated transcription"/>
    <property type="evidence" value="ECO:0007669"/>
    <property type="project" value="InterPro"/>
</dbReference>
<dbReference type="EMBL" id="NBYN01000055">
    <property type="protein sequence ID" value="OSO89468.1"/>
    <property type="molecule type" value="Genomic_DNA"/>
</dbReference>
<dbReference type="RefSeq" id="WP_040554007.1">
    <property type="nucleotide sequence ID" value="NZ_NBYN01000055.1"/>
</dbReference>
<name>A0A1X4G4N0_9CYAN</name>
<protein>
    <submittedName>
        <fullName evidence="1">Uncharacterized protein</fullName>
    </submittedName>
</protein>
<dbReference type="AlphaFoldDB" id="A0A1X4G4N0"/>
<dbReference type="Proteomes" id="UP000192997">
    <property type="component" value="Unassembled WGS sequence"/>
</dbReference>
<organism evidence="1 2">
    <name type="scientific">Cylindrospermopsis raciborskii CENA303</name>
    <dbReference type="NCBI Taxonomy" id="1170769"/>
    <lineage>
        <taxon>Bacteria</taxon>
        <taxon>Bacillati</taxon>
        <taxon>Cyanobacteriota</taxon>
        <taxon>Cyanophyceae</taxon>
        <taxon>Nostocales</taxon>
        <taxon>Aphanizomenonaceae</taxon>
        <taxon>Cylindrospermopsis</taxon>
    </lineage>
</organism>
<gene>
    <name evidence="1" type="ORF">B7O87_12385</name>
</gene>
<accession>A0A1X4G4N0</accession>
<evidence type="ECO:0000313" key="2">
    <source>
        <dbReference type="Proteomes" id="UP000192997"/>
    </source>
</evidence>
<reference evidence="2" key="1">
    <citation type="submission" date="2017-04" db="EMBL/GenBank/DDBJ databases">
        <authorList>
            <person name="Abreu V.A."/>
            <person name="Popin R.V."/>
            <person name="Rigonato J."/>
            <person name="Andreote A.P."/>
            <person name="Schaker P.C."/>
            <person name="Hoff-Risseti C."/>
            <person name="Alvarenga D.O."/>
            <person name="Varani A.M."/>
            <person name="Fiore M.F."/>
        </authorList>
    </citation>
    <scope>NUCLEOTIDE SEQUENCE [LARGE SCALE GENOMIC DNA]</scope>
    <source>
        <strain evidence="2">CENA303</strain>
    </source>
</reference>
<evidence type="ECO:0000313" key="1">
    <source>
        <dbReference type="EMBL" id="OSO89468.1"/>
    </source>
</evidence>